<evidence type="ECO:0000313" key="9">
    <source>
        <dbReference type="Proteomes" id="UP000279236"/>
    </source>
</evidence>
<evidence type="ECO:0000256" key="1">
    <source>
        <dbReference type="ARBA" id="ARBA00004123"/>
    </source>
</evidence>
<feature type="domain" description="Zn(2)-C6 fungal-type" evidence="7">
    <location>
        <begin position="34"/>
        <end position="64"/>
    </location>
</feature>
<dbReference type="PROSITE" id="PS50048">
    <property type="entry name" value="ZN2_CY6_FUNGAL_2"/>
    <property type="match status" value="1"/>
</dbReference>
<dbReference type="SUPFAM" id="SSF57701">
    <property type="entry name" value="Zn2/Cys6 DNA-binding domain"/>
    <property type="match status" value="1"/>
</dbReference>
<dbReference type="RefSeq" id="XP_028479697.1">
    <property type="nucleotide sequence ID" value="XM_028620725.1"/>
</dbReference>
<dbReference type="OrthoDB" id="39175at2759"/>
<organism evidence="8 9">
    <name type="scientific">Apiotrichum porosum</name>
    <dbReference type="NCBI Taxonomy" id="105984"/>
    <lineage>
        <taxon>Eukaryota</taxon>
        <taxon>Fungi</taxon>
        <taxon>Dikarya</taxon>
        <taxon>Basidiomycota</taxon>
        <taxon>Agaricomycotina</taxon>
        <taxon>Tremellomycetes</taxon>
        <taxon>Trichosporonales</taxon>
        <taxon>Trichosporonaceae</taxon>
        <taxon>Apiotrichum</taxon>
    </lineage>
</organism>
<keyword evidence="9" id="KW-1185">Reference proteome</keyword>
<dbReference type="PANTHER" id="PTHR47338">
    <property type="entry name" value="ZN(II)2CYS6 TRANSCRIPTION FACTOR (EUROFUNG)-RELATED"/>
    <property type="match status" value="1"/>
</dbReference>
<dbReference type="GO" id="GO:0008270">
    <property type="term" value="F:zinc ion binding"/>
    <property type="evidence" value="ECO:0007669"/>
    <property type="project" value="InterPro"/>
</dbReference>
<comment type="subcellular location">
    <subcellularLocation>
        <location evidence="1">Nucleus</location>
    </subcellularLocation>
</comment>
<comment type="caution">
    <text evidence="8">The sequence shown here is derived from an EMBL/GenBank/DDBJ whole genome shotgun (WGS) entry which is preliminary data.</text>
</comment>
<dbReference type="SMART" id="SM00066">
    <property type="entry name" value="GAL4"/>
    <property type="match status" value="1"/>
</dbReference>
<keyword evidence="4" id="KW-0804">Transcription</keyword>
<reference evidence="8 9" key="1">
    <citation type="submission" date="2018-11" db="EMBL/GenBank/DDBJ databases">
        <title>Genome sequence of Apiotrichum porosum DSM 27194.</title>
        <authorList>
            <person name="Aliyu H."/>
            <person name="Gorte O."/>
            <person name="Ochsenreither K."/>
        </authorList>
    </citation>
    <scope>NUCLEOTIDE SEQUENCE [LARGE SCALE GENOMIC DNA]</scope>
    <source>
        <strain evidence="8 9">DSM 27194</strain>
    </source>
</reference>
<dbReference type="InterPro" id="IPR001138">
    <property type="entry name" value="Zn2Cys6_DnaBD"/>
</dbReference>
<accession>A0A427Y766</accession>
<dbReference type="CDD" id="cd00067">
    <property type="entry name" value="GAL4"/>
    <property type="match status" value="1"/>
</dbReference>
<sequence>MLSVADMTGTVAARQRPQSVDGPRMDANGKQFISCTRCRSRKVKCTGERPVCTNCAKKGFGCHYDAAVRRRGPDKEPGGRLKPRGTFVNRFAHVPPDGTFPMRVPTVQFVELMTPRQRVELEQRARIAELHQRGNASPGQSAEPPESWWNLLFEYLPVDSVIEHCKMFLSDSNLWHNFFHRSLFFKEFFSKSLAPHIVFAILAHTTFLQAGKTRTGQVRALQFAEEARKMLDHCLESGPKEPNLAQTALLLVAFEFQPHIHQNIARATAALSYMETCAQACLNSWPRHLKMPLGQVVNDSQNARSTSITAIRQEELRRMSWTLSQLATSSTIWRLLGDKSVINLASADPTRVSCHSLFTTDTQFNRLLPLDKGSQHDDPSDHTSWLLYYRAVCLWHVALNNDLDERERAAVSEQARAVETAAEVSTSSAARNYNWQAAEWAVAVRGYLGDLDANDMKTWFVAQENALVNFTNRGDSQGHIQRPSYSWWFLMVAYTAIKFFKHAPEFAPETDSILFYVFTGLEDTIAAWPCSTLEYHYQVLRSRYATLKNSIAP</sequence>
<evidence type="ECO:0000313" key="8">
    <source>
        <dbReference type="EMBL" id="RSH86912.1"/>
    </source>
</evidence>
<dbReference type="Pfam" id="PF00172">
    <property type="entry name" value="Zn_clus"/>
    <property type="match status" value="1"/>
</dbReference>
<dbReference type="EMBL" id="RSCE01000002">
    <property type="protein sequence ID" value="RSH86912.1"/>
    <property type="molecule type" value="Genomic_DNA"/>
</dbReference>
<name>A0A427Y766_9TREE</name>
<dbReference type="CDD" id="cd12148">
    <property type="entry name" value="fungal_TF_MHR"/>
    <property type="match status" value="1"/>
</dbReference>
<keyword evidence="3" id="KW-0805">Transcription regulation</keyword>
<dbReference type="InterPro" id="IPR036864">
    <property type="entry name" value="Zn2-C6_fun-type_DNA-bd_sf"/>
</dbReference>
<feature type="region of interest" description="Disordered" evidence="6">
    <location>
        <begin position="1"/>
        <end position="25"/>
    </location>
</feature>
<evidence type="ECO:0000256" key="5">
    <source>
        <dbReference type="ARBA" id="ARBA00023242"/>
    </source>
</evidence>
<evidence type="ECO:0000256" key="6">
    <source>
        <dbReference type="SAM" id="MobiDB-lite"/>
    </source>
</evidence>
<gene>
    <name evidence="8" type="ORF">EHS24_005190</name>
</gene>
<evidence type="ECO:0000256" key="3">
    <source>
        <dbReference type="ARBA" id="ARBA00023015"/>
    </source>
</evidence>
<dbReference type="STRING" id="105984.A0A427Y766"/>
<dbReference type="InterPro" id="IPR050815">
    <property type="entry name" value="TF_fung"/>
</dbReference>
<keyword evidence="5" id="KW-0539">Nucleus</keyword>
<dbReference type="AlphaFoldDB" id="A0A427Y766"/>
<dbReference type="GO" id="GO:0000981">
    <property type="term" value="F:DNA-binding transcription factor activity, RNA polymerase II-specific"/>
    <property type="evidence" value="ECO:0007669"/>
    <property type="project" value="InterPro"/>
</dbReference>
<keyword evidence="2" id="KW-0479">Metal-binding</keyword>
<evidence type="ECO:0000259" key="7">
    <source>
        <dbReference type="PROSITE" id="PS50048"/>
    </source>
</evidence>
<protein>
    <recommendedName>
        <fullName evidence="7">Zn(2)-C6 fungal-type domain-containing protein</fullName>
    </recommendedName>
</protein>
<dbReference type="PANTHER" id="PTHR47338:SF5">
    <property type="entry name" value="ZN(II)2CYS6 TRANSCRIPTION FACTOR (EUROFUNG)"/>
    <property type="match status" value="1"/>
</dbReference>
<dbReference type="PROSITE" id="PS00463">
    <property type="entry name" value="ZN2_CY6_FUNGAL_1"/>
    <property type="match status" value="1"/>
</dbReference>
<dbReference type="Gene3D" id="4.10.240.10">
    <property type="entry name" value="Zn(2)-C6 fungal-type DNA-binding domain"/>
    <property type="match status" value="1"/>
</dbReference>
<evidence type="ECO:0000256" key="2">
    <source>
        <dbReference type="ARBA" id="ARBA00022723"/>
    </source>
</evidence>
<dbReference type="Proteomes" id="UP000279236">
    <property type="component" value="Unassembled WGS sequence"/>
</dbReference>
<dbReference type="GO" id="GO:0005634">
    <property type="term" value="C:nucleus"/>
    <property type="evidence" value="ECO:0007669"/>
    <property type="project" value="UniProtKB-SubCell"/>
</dbReference>
<evidence type="ECO:0000256" key="4">
    <source>
        <dbReference type="ARBA" id="ARBA00023163"/>
    </source>
</evidence>
<dbReference type="GeneID" id="39589733"/>
<proteinExistence type="predicted"/>